<feature type="region of interest" description="Disordered" evidence="1">
    <location>
        <begin position="118"/>
        <end position="182"/>
    </location>
</feature>
<keyword evidence="4" id="KW-1185">Reference proteome</keyword>
<dbReference type="OrthoDB" id="46972at2759"/>
<feature type="compositionally biased region" description="Basic residues" evidence="1">
    <location>
        <begin position="73"/>
        <end position="85"/>
    </location>
</feature>
<comment type="caution">
    <text evidence="3">The sequence shown here is derived from an EMBL/GenBank/DDBJ whole genome shotgun (WGS) entry which is preliminary data.</text>
</comment>
<evidence type="ECO:0000313" key="3">
    <source>
        <dbReference type="EMBL" id="CAB9506674.1"/>
    </source>
</evidence>
<dbReference type="AlphaFoldDB" id="A0A9N8DVF4"/>
<gene>
    <name evidence="3" type="ORF">SEMRO_275_G105610.1</name>
</gene>
<feature type="compositionally biased region" description="Low complexity" evidence="1">
    <location>
        <begin position="132"/>
        <end position="147"/>
    </location>
</feature>
<feature type="signal peptide" evidence="2">
    <location>
        <begin position="1"/>
        <end position="26"/>
    </location>
</feature>
<dbReference type="Proteomes" id="UP001153069">
    <property type="component" value="Unassembled WGS sequence"/>
</dbReference>
<accession>A0A9N8DVF4</accession>
<dbReference type="EMBL" id="CAICTM010000274">
    <property type="protein sequence ID" value="CAB9506674.1"/>
    <property type="molecule type" value="Genomic_DNA"/>
</dbReference>
<feature type="region of interest" description="Disordered" evidence="1">
    <location>
        <begin position="62"/>
        <end position="106"/>
    </location>
</feature>
<reference evidence="3" key="1">
    <citation type="submission" date="2020-06" db="EMBL/GenBank/DDBJ databases">
        <authorList>
            <consortium name="Plant Systems Biology data submission"/>
        </authorList>
    </citation>
    <scope>NUCLEOTIDE SEQUENCE</scope>
    <source>
        <strain evidence="3">D6</strain>
    </source>
</reference>
<name>A0A9N8DVF4_9STRA</name>
<feature type="compositionally biased region" description="Basic residues" evidence="1">
    <location>
        <begin position="160"/>
        <end position="171"/>
    </location>
</feature>
<dbReference type="PROSITE" id="PS51257">
    <property type="entry name" value="PROKAR_LIPOPROTEIN"/>
    <property type="match status" value="1"/>
</dbReference>
<sequence>MASIQRHRLQWLTGLVFAVLLGCASAFLSSPSSPLLTRPLVPTTSSSSCLNLAKRRGNLGSIVDVAGDSSSSSKRRTQPKKRSKRLANNSSSNKKKNSSKKDDATAASAISPLLQEWASGQQQEQDNDIQEDSTAVSTASATTFTSFQEDEEEDTPTSNKKGKRASPKKQKSLQNEQDEQRKELVRSLVAELNDVLDTSKQANKKTADMNDILKPIRQLIALPNANTNLRQLLAGQTRYDYRLAWVGSDNAICHMGTGLHKVPLARLQEVYLSALGKSRVEVLEVIRIIGPFPNARNTLEGSGKIGKRNVEYNGDGSTFSELSVTYDSMIDGTGNRITAGVENNVRNYNLHILFCDETAIVAVVPPTAEASWEDPLQDNGANILFFAREETLEENLDKMRVL</sequence>
<proteinExistence type="predicted"/>
<evidence type="ECO:0000256" key="1">
    <source>
        <dbReference type="SAM" id="MobiDB-lite"/>
    </source>
</evidence>
<feature type="chain" id="PRO_5040108481" evidence="2">
    <location>
        <begin position="27"/>
        <end position="402"/>
    </location>
</feature>
<protein>
    <submittedName>
        <fullName evidence="3">Uncharacterized protein</fullName>
    </submittedName>
</protein>
<evidence type="ECO:0000256" key="2">
    <source>
        <dbReference type="SAM" id="SignalP"/>
    </source>
</evidence>
<evidence type="ECO:0000313" key="4">
    <source>
        <dbReference type="Proteomes" id="UP001153069"/>
    </source>
</evidence>
<organism evidence="3 4">
    <name type="scientific">Seminavis robusta</name>
    <dbReference type="NCBI Taxonomy" id="568900"/>
    <lineage>
        <taxon>Eukaryota</taxon>
        <taxon>Sar</taxon>
        <taxon>Stramenopiles</taxon>
        <taxon>Ochrophyta</taxon>
        <taxon>Bacillariophyta</taxon>
        <taxon>Bacillariophyceae</taxon>
        <taxon>Bacillariophycidae</taxon>
        <taxon>Naviculales</taxon>
        <taxon>Naviculaceae</taxon>
        <taxon>Seminavis</taxon>
    </lineage>
</organism>
<keyword evidence="2" id="KW-0732">Signal</keyword>